<accession>A0ABQ3XZM9</accession>
<evidence type="ECO:0008006" key="4">
    <source>
        <dbReference type="Google" id="ProtNLM"/>
    </source>
</evidence>
<proteinExistence type="predicted"/>
<dbReference type="RefSeq" id="WP_203761140.1">
    <property type="nucleotide sequence ID" value="NZ_BAAABO010000029.1"/>
</dbReference>
<evidence type="ECO:0000256" key="1">
    <source>
        <dbReference type="SAM" id="SignalP"/>
    </source>
</evidence>
<dbReference type="Pfam" id="PF03995">
    <property type="entry name" value="Inhibitor_I36"/>
    <property type="match status" value="1"/>
</dbReference>
<gene>
    <name evidence="2" type="ORF">Ade02nite_18490</name>
</gene>
<protein>
    <recommendedName>
        <fullName evidence="4">Peptidase inhibitor family I36</fullName>
    </recommendedName>
</protein>
<dbReference type="EMBL" id="BOMI01000033">
    <property type="protein sequence ID" value="GID73208.1"/>
    <property type="molecule type" value="Genomic_DNA"/>
</dbReference>
<keyword evidence="1" id="KW-0732">Signal</keyword>
<sequence length="142" mass="14827">MRKKLSAVAAAFVLIVAGVLVPATPALADSSCGSGFHCGWDIGFSTGKVAFFNSDADFRDNTFNTGVSVDNNIKSAKNRTSSNYVSLYLYEPNWEGDVAFCVNPGSQVENLPDIGQPGDGLGQANEASSLLLIASGPLPGCY</sequence>
<feature type="chain" id="PRO_5045082100" description="Peptidase inhibitor family I36" evidence="1">
    <location>
        <begin position="29"/>
        <end position="142"/>
    </location>
</feature>
<reference evidence="2 3" key="1">
    <citation type="submission" date="2021-01" db="EMBL/GenBank/DDBJ databases">
        <title>Whole genome shotgun sequence of Actinoplanes deccanensis NBRC 13994.</title>
        <authorList>
            <person name="Komaki H."/>
            <person name="Tamura T."/>
        </authorList>
    </citation>
    <scope>NUCLEOTIDE SEQUENCE [LARGE SCALE GENOMIC DNA]</scope>
    <source>
        <strain evidence="2 3">NBRC 13994</strain>
    </source>
</reference>
<dbReference type="Proteomes" id="UP000609879">
    <property type="component" value="Unassembled WGS sequence"/>
</dbReference>
<feature type="signal peptide" evidence="1">
    <location>
        <begin position="1"/>
        <end position="28"/>
    </location>
</feature>
<comment type="caution">
    <text evidence="2">The sequence shown here is derived from an EMBL/GenBank/DDBJ whole genome shotgun (WGS) entry which is preliminary data.</text>
</comment>
<evidence type="ECO:0000313" key="2">
    <source>
        <dbReference type="EMBL" id="GID73208.1"/>
    </source>
</evidence>
<keyword evidence="3" id="KW-1185">Reference proteome</keyword>
<evidence type="ECO:0000313" key="3">
    <source>
        <dbReference type="Proteomes" id="UP000609879"/>
    </source>
</evidence>
<name>A0ABQ3XZM9_9ACTN</name>
<organism evidence="2 3">
    <name type="scientific">Paractinoplanes deccanensis</name>
    <dbReference type="NCBI Taxonomy" id="113561"/>
    <lineage>
        <taxon>Bacteria</taxon>
        <taxon>Bacillati</taxon>
        <taxon>Actinomycetota</taxon>
        <taxon>Actinomycetes</taxon>
        <taxon>Micromonosporales</taxon>
        <taxon>Micromonosporaceae</taxon>
        <taxon>Paractinoplanes</taxon>
    </lineage>
</organism>